<dbReference type="PANTHER" id="PTHR11908">
    <property type="entry name" value="XANTHINE DEHYDROGENASE"/>
    <property type="match status" value="1"/>
</dbReference>
<keyword evidence="5" id="KW-0408">Iron</keyword>
<dbReference type="CDD" id="cd00207">
    <property type="entry name" value="fer2"/>
    <property type="match status" value="1"/>
</dbReference>
<reference evidence="9" key="1">
    <citation type="journal article" date="2019" name="Int. J. Syst. Evol. Microbiol.">
        <title>The Global Catalogue of Microorganisms (GCM) 10K type strain sequencing project: providing services to taxonomists for standard genome sequencing and annotation.</title>
        <authorList>
            <consortium name="The Broad Institute Genomics Platform"/>
            <consortium name="The Broad Institute Genome Sequencing Center for Infectious Disease"/>
            <person name="Wu L."/>
            <person name="Ma J."/>
        </authorList>
    </citation>
    <scope>NUCLEOTIDE SEQUENCE [LARGE SCALE GENOMIC DNA]</scope>
    <source>
        <strain evidence="9">CGMCC 4.7132</strain>
    </source>
</reference>
<dbReference type="InterPro" id="IPR016208">
    <property type="entry name" value="Ald_Oxase/xanthine_DH-like"/>
</dbReference>
<dbReference type="SMART" id="SM01008">
    <property type="entry name" value="Ald_Xan_dh_C"/>
    <property type="match status" value="1"/>
</dbReference>
<organism evidence="8 9">
    <name type="scientific">Sphaerisporangium dianthi</name>
    <dbReference type="NCBI Taxonomy" id="1436120"/>
    <lineage>
        <taxon>Bacteria</taxon>
        <taxon>Bacillati</taxon>
        <taxon>Actinomycetota</taxon>
        <taxon>Actinomycetes</taxon>
        <taxon>Streptosporangiales</taxon>
        <taxon>Streptosporangiaceae</taxon>
        <taxon>Sphaerisporangium</taxon>
    </lineage>
</organism>
<dbReference type="InterPro" id="IPR001041">
    <property type="entry name" value="2Fe-2S_ferredoxin-type"/>
</dbReference>
<proteinExistence type="inferred from homology"/>
<dbReference type="InterPro" id="IPR002888">
    <property type="entry name" value="2Fe-2S-bd"/>
</dbReference>
<dbReference type="EMBL" id="JBHSFP010000007">
    <property type="protein sequence ID" value="MFC4531831.1"/>
    <property type="molecule type" value="Genomic_DNA"/>
</dbReference>
<dbReference type="InterPro" id="IPR006058">
    <property type="entry name" value="2Fe2S_fd_BS"/>
</dbReference>
<accession>A0ABV9CFL6</accession>
<keyword evidence="4" id="KW-0560">Oxidoreductase</keyword>
<dbReference type="InterPro" id="IPR012675">
    <property type="entry name" value="Beta-grasp_dom_sf"/>
</dbReference>
<protein>
    <submittedName>
        <fullName evidence="8">Molybdopterin-dependent oxidoreductase</fullName>
    </submittedName>
</protein>
<feature type="domain" description="2Fe-2S ferredoxin-type" evidence="7">
    <location>
        <begin position="1"/>
        <end position="75"/>
    </location>
</feature>
<comment type="caution">
    <text evidence="8">The sequence shown here is derived from an EMBL/GenBank/DDBJ whole genome shotgun (WGS) entry which is preliminary data.</text>
</comment>
<dbReference type="InterPro" id="IPR046867">
    <property type="entry name" value="AldOxase/xan_DH_MoCoBD2"/>
</dbReference>
<feature type="region of interest" description="Disordered" evidence="6">
    <location>
        <begin position="273"/>
        <end position="302"/>
    </location>
</feature>
<evidence type="ECO:0000256" key="4">
    <source>
        <dbReference type="ARBA" id="ARBA00023002"/>
    </source>
</evidence>
<dbReference type="PANTHER" id="PTHR11908:SF132">
    <property type="entry name" value="ALDEHYDE OXIDASE 1-RELATED"/>
    <property type="match status" value="1"/>
</dbReference>
<dbReference type="RefSeq" id="WP_380840503.1">
    <property type="nucleotide sequence ID" value="NZ_JBHSFP010000007.1"/>
</dbReference>
<gene>
    <name evidence="8" type="ORF">ACFO60_13730</name>
</gene>
<evidence type="ECO:0000256" key="2">
    <source>
        <dbReference type="ARBA" id="ARBA00022505"/>
    </source>
</evidence>
<evidence type="ECO:0000313" key="9">
    <source>
        <dbReference type="Proteomes" id="UP001596004"/>
    </source>
</evidence>
<dbReference type="Pfam" id="PF20256">
    <property type="entry name" value="MoCoBD_2"/>
    <property type="match status" value="2"/>
</dbReference>
<dbReference type="InterPro" id="IPR008274">
    <property type="entry name" value="AldOxase/xan_DH_MoCoBD1"/>
</dbReference>
<dbReference type="PROSITE" id="PS00197">
    <property type="entry name" value="2FE2S_FER_1"/>
    <property type="match status" value="1"/>
</dbReference>
<dbReference type="SUPFAM" id="SSF47741">
    <property type="entry name" value="CO dehydrogenase ISP C-domain like"/>
    <property type="match status" value="1"/>
</dbReference>
<evidence type="ECO:0000256" key="6">
    <source>
        <dbReference type="SAM" id="MobiDB-lite"/>
    </source>
</evidence>
<dbReference type="InterPro" id="IPR036856">
    <property type="entry name" value="Ald_Oxase/Xan_DH_a/b_sf"/>
</dbReference>
<dbReference type="InterPro" id="IPR000674">
    <property type="entry name" value="Ald_Oxase/Xan_DH_a/b"/>
</dbReference>
<evidence type="ECO:0000259" key="7">
    <source>
        <dbReference type="PROSITE" id="PS51085"/>
    </source>
</evidence>
<dbReference type="Gene3D" id="1.10.150.120">
    <property type="entry name" value="[2Fe-2S]-binding domain"/>
    <property type="match status" value="1"/>
</dbReference>
<dbReference type="Proteomes" id="UP001596004">
    <property type="component" value="Unassembled WGS sequence"/>
</dbReference>
<dbReference type="InterPro" id="IPR037165">
    <property type="entry name" value="AldOxase/xan_DH_Mopterin-bd_sf"/>
</dbReference>
<evidence type="ECO:0000256" key="1">
    <source>
        <dbReference type="ARBA" id="ARBA00006849"/>
    </source>
</evidence>
<dbReference type="Pfam" id="PF00111">
    <property type="entry name" value="Fer2"/>
    <property type="match status" value="1"/>
</dbReference>
<dbReference type="Pfam" id="PF02738">
    <property type="entry name" value="MoCoBD_1"/>
    <property type="match status" value="1"/>
</dbReference>
<dbReference type="PROSITE" id="PS51085">
    <property type="entry name" value="2FE2S_FER_2"/>
    <property type="match status" value="1"/>
</dbReference>
<evidence type="ECO:0000256" key="3">
    <source>
        <dbReference type="ARBA" id="ARBA00022723"/>
    </source>
</evidence>
<dbReference type="SUPFAM" id="SSF56003">
    <property type="entry name" value="Molybdenum cofactor-binding domain"/>
    <property type="match status" value="1"/>
</dbReference>
<keyword evidence="2" id="KW-0500">Molybdenum</keyword>
<keyword evidence="3" id="KW-0479">Metal-binding</keyword>
<sequence length="839" mass="88123">MKIVVNGAPAELDAGPDEAMVDVLRDGLGLTGTKAACRTGVCGACTIMVEGAPRLSCLLPAAAAEDREVTTVEGLDHPVQRALAVHDGLQCGYCTPGLAVEAAAFVDDWRARNGDTAPSREHIAAAMAGHLCRCGAYEGIQAAIAAACRGEHDDAASAPEPERVEAMDKVTGRARYTTNVRPAGMLEGVIVRSAKAHARVASVRVRADGVVDLLPPDRVVRYAGQPIAAVAAAGRPEALAIAASAEIVYEPLPAALDDAPDAPPVYDQDARRRAPSHAEGLSVPAPWNGNVRGPFTRMSRRGRTAARRVQAARAAADPRLVTGTFTTAVQVHTPLEPHACVAHWDGGDLRLHVSTQAVGQVAEQAAERWGLPPDRVRVVAEHVGGGFGGKVGMTVEVIAAAELARACGAPVRVVLGRDEELAAAGNRPGTRTEISLLTDDQGDLAALTMDVYGRGGVAIGSGVAMQARLMYGTAPRRLRDYDVVTNEPPGAPFRGPGAPPMLWALEQAVDEAAHRRGEDPIALRRRWDGNRKRHALYEWAAALPAWAGRPVTGAQSGRFRRGVGVAAANWIYVVDPATEVELRMEGGVVVARTATQDVGTGVRGVIAAVVREELGLPAERVRVEIGRTGAVHGPLAASSRSTASVAPAARDAARRLRRLGLADGTTAVGRRRGDRYGYLSPFAVGGMTIGRGLSGAVHVTEVEVDTRLGAVRPLRVWAGIAVGRVYAERLARGQCEGGVVQGIGYALYEERHIDPVTGVVLTANLDDYHLPGIGDCPEIAVHFHRDGWEHVNGHGVGLGEVATIGVAASVGNAVHNATGWRPRDLPIRPDRLLEGIAGR</sequence>
<dbReference type="InterPro" id="IPR036884">
    <property type="entry name" value="2Fe-2S-bd_dom_sf"/>
</dbReference>
<dbReference type="Gene3D" id="3.90.1170.50">
    <property type="entry name" value="Aldehyde oxidase/xanthine dehydrogenase, a/b hammerhead"/>
    <property type="match status" value="2"/>
</dbReference>
<dbReference type="Gene3D" id="3.10.20.30">
    <property type="match status" value="1"/>
</dbReference>
<evidence type="ECO:0000313" key="8">
    <source>
        <dbReference type="EMBL" id="MFC4531831.1"/>
    </source>
</evidence>
<dbReference type="Gene3D" id="3.30.365.10">
    <property type="entry name" value="Aldehyde oxidase/xanthine dehydrogenase, molybdopterin binding domain"/>
    <property type="match status" value="4"/>
</dbReference>
<keyword evidence="9" id="KW-1185">Reference proteome</keyword>
<comment type="similarity">
    <text evidence="1">Belongs to the xanthine dehydrogenase family.</text>
</comment>
<dbReference type="InterPro" id="IPR036010">
    <property type="entry name" value="2Fe-2S_ferredoxin-like_sf"/>
</dbReference>
<name>A0ABV9CFL6_9ACTN</name>
<dbReference type="SUPFAM" id="SSF54665">
    <property type="entry name" value="CO dehydrogenase molybdoprotein N-domain-like"/>
    <property type="match status" value="1"/>
</dbReference>
<evidence type="ECO:0000256" key="5">
    <source>
        <dbReference type="ARBA" id="ARBA00023004"/>
    </source>
</evidence>
<dbReference type="SUPFAM" id="SSF54292">
    <property type="entry name" value="2Fe-2S ferredoxin-like"/>
    <property type="match status" value="1"/>
</dbReference>
<dbReference type="Pfam" id="PF01799">
    <property type="entry name" value="Fer2_2"/>
    <property type="match status" value="1"/>
</dbReference>